<evidence type="ECO:0000313" key="2">
    <source>
        <dbReference type="EMBL" id="SLM18960.1"/>
    </source>
</evidence>
<evidence type="ECO:0000259" key="1">
    <source>
        <dbReference type="Pfam" id="PF12307"/>
    </source>
</evidence>
<sequence length="480" mass="53238">MTDASLVDDIIMHFQAGTTETAAGLLRQLSDIDYEQHRTPLAEAAGVRPAALDKLRRQAEKKESGEKMQGRALTLPDITPADEPQDGATLLDDLARHVRRFVVIDETGIAAITLWTVFSHLAHDAPCCPNLVFSSAVKACGKSTALDVVSRLVPKPLATANVSPAALFRTVEMLSPTLLVDEADSMFRNNDDLRTLVNAGFTRTAATVVRIVGDDLEPRLFSVFCPKAIALIGTLPDTIESRSIVIRMRRRLPDEPIERLRSDKDQGFAPLARRIARWVSDNKHLILAEEPELPESLSDRQADAWRELLRIADIAGGEWPTRARNAALELCSKLDEDADISTRLLSDIEKIFNDDRERTKWPSQTLVDALNAMEESPWAEFARGKGLTTNRLAKMLARFDIRTRTLRAGTGTPKGYTVESFAEVFSRYLPQNRNTATFDDNTLQNNDLKCCGNVSVADAKRNISDETGQQEGAQDEFPLF</sequence>
<dbReference type="Pfam" id="PF12307">
    <property type="entry name" value="DUF3631"/>
    <property type="match status" value="1"/>
</dbReference>
<protein>
    <recommendedName>
        <fullName evidence="1">DUF3631 domain-containing protein</fullName>
    </recommendedName>
</protein>
<accession>A0A3P3XRU1</accession>
<proteinExistence type="predicted"/>
<dbReference type="InterPro" id="IPR022081">
    <property type="entry name" value="DUF3631"/>
</dbReference>
<dbReference type="AlphaFoldDB" id="A0A3P3XRU1"/>
<feature type="domain" description="DUF3631" evidence="1">
    <location>
        <begin position="247"/>
        <end position="428"/>
    </location>
</feature>
<reference evidence="2" key="1">
    <citation type="submission" date="2017-02" db="EMBL/GenBank/DDBJ databases">
        <authorList>
            <person name="Regsiter A."/>
            <person name="William W."/>
        </authorList>
    </citation>
    <scope>NUCLEOTIDE SEQUENCE</scope>
    <source>
        <strain evidence="2">BdmA 4</strain>
    </source>
</reference>
<organism evidence="2">
    <name type="scientific">uncultured spirochete</name>
    <dbReference type="NCBI Taxonomy" id="156406"/>
    <lineage>
        <taxon>Bacteria</taxon>
        <taxon>Pseudomonadati</taxon>
        <taxon>Spirochaetota</taxon>
        <taxon>Spirochaetia</taxon>
        <taxon>Spirochaetales</taxon>
        <taxon>environmental samples</taxon>
    </lineage>
</organism>
<name>A0A3P3XRU1_9SPIR</name>
<gene>
    <name evidence="2" type="ORF">SPIRO4BDMA_50475</name>
</gene>
<dbReference type="EMBL" id="FWDO01000005">
    <property type="protein sequence ID" value="SLM18960.1"/>
    <property type="molecule type" value="Genomic_DNA"/>
</dbReference>